<gene>
    <name evidence="5" type="ORF">H7849_05870</name>
</gene>
<dbReference type="InterPro" id="IPR036735">
    <property type="entry name" value="NGN_dom_sf"/>
</dbReference>
<keyword evidence="6" id="KW-1185">Reference proteome</keyword>
<protein>
    <submittedName>
        <fullName evidence="5">UpxY family transcription antiterminator</fullName>
    </submittedName>
</protein>
<dbReference type="GO" id="GO:0006354">
    <property type="term" value="P:DNA-templated transcription elongation"/>
    <property type="evidence" value="ECO:0007669"/>
    <property type="project" value="InterPro"/>
</dbReference>
<dbReference type="Gene3D" id="3.30.70.940">
    <property type="entry name" value="NusG, N-terminal domain"/>
    <property type="match status" value="1"/>
</dbReference>
<dbReference type="GO" id="GO:0031564">
    <property type="term" value="P:transcription antitermination"/>
    <property type="evidence" value="ECO:0007669"/>
    <property type="project" value="UniProtKB-KW"/>
</dbReference>
<sequence>MSTSNQVWESLNTTANVGNDVENWYGVQTRARHEKVVASRLCEKGVTTFFPTVTEVHRWSDRKKLVELPLFSCYLFVKLAPCNEDRQKVLRIDSVLSLVGPDRTGTPIPSEQIEAVRILVKKKLSYTCHPYLKIGQRVRVRSGALDGMEGILQSRKGDSKLIISVDAMQRSLAIQIDGYDIEPI</sequence>
<reference evidence="5 6" key="1">
    <citation type="submission" date="2020-08" db="EMBL/GenBank/DDBJ databases">
        <title>Edaphobacter telluris sp. nov. and Acidobacterium dinghuensis sp. nov., two acidobacteria isolated from forest soil.</title>
        <authorList>
            <person name="Fu J."/>
            <person name="Qiu L."/>
        </authorList>
    </citation>
    <scope>NUCLEOTIDE SEQUENCE [LARGE SCALE GENOMIC DNA]</scope>
    <source>
        <strain evidence="5">4Y35</strain>
    </source>
</reference>
<evidence type="ECO:0000259" key="4">
    <source>
        <dbReference type="SMART" id="SM00738"/>
    </source>
</evidence>
<dbReference type="InterPro" id="IPR008991">
    <property type="entry name" value="Translation_prot_SH3-like_sf"/>
</dbReference>
<evidence type="ECO:0000313" key="5">
    <source>
        <dbReference type="EMBL" id="QNI33474.1"/>
    </source>
</evidence>
<dbReference type="SUPFAM" id="SSF50104">
    <property type="entry name" value="Translation proteins SH3-like domain"/>
    <property type="match status" value="1"/>
</dbReference>
<evidence type="ECO:0000256" key="3">
    <source>
        <dbReference type="ARBA" id="ARBA00023163"/>
    </source>
</evidence>
<dbReference type="KEGG" id="adin:H7849_05870"/>
<dbReference type="InterPro" id="IPR043425">
    <property type="entry name" value="NusG-like"/>
</dbReference>
<proteinExistence type="predicted"/>
<dbReference type="SMART" id="SM00738">
    <property type="entry name" value="NGN"/>
    <property type="match status" value="1"/>
</dbReference>
<dbReference type="AlphaFoldDB" id="A0A7G8BLQ4"/>
<dbReference type="PANTHER" id="PTHR30265:SF4">
    <property type="entry name" value="KOW MOTIF FAMILY PROTEIN, EXPRESSED"/>
    <property type="match status" value="1"/>
</dbReference>
<keyword evidence="2" id="KW-0805">Transcription regulation</keyword>
<dbReference type="NCBIfam" id="NF033644">
    <property type="entry name" value="antiterm_UpxY"/>
    <property type="match status" value="1"/>
</dbReference>
<keyword evidence="3" id="KW-0804">Transcription</keyword>
<evidence type="ECO:0000313" key="6">
    <source>
        <dbReference type="Proteomes" id="UP000515312"/>
    </source>
</evidence>
<dbReference type="CDD" id="cd06091">
    <property type="entry name" value="KOW_NusG"/>
    <property type="match status" value="1"/>
</dbReference>
<name>A0A7G8BLQ4_9BACT</name>
<evidence type="ECO:0000256" key="2">
    <source>
        <dbReference type="ARBA" id="ARBA00023015"/>
    </source>
</evidence>
<dbReference type="PANTHER" id="PTHR30265">
    <property type="entry name" value="RHO-INTERACTING TRANSCRIPTION TERMINATION FACTOR NUSG"/>
    <property type="match status" value="1"/>
</dbReference>
<keyword evidence="1" id="KW-0889">Transcription antitermination</keyword>
<evidence type="ECO:0000256" key="1">
    <source>
        <dbReference type="ARBA" id="ARBA00022814"/>
    </source>
</evidence>
<dbReference type="Proteomes" id="UP000515312">
    <property type="component" value="Chromosome"/>
</dbReference>
<dbReference type="EMBL" id="CP060394">
    <property type="protein sequence ID" value="QNI33474.1"/>
    <property type="molecule type" value="Genomic_DNA"/>
</dbReference>
<accession>A0A7G8BLQ4</accession>
<dbReference type="InterPro" id="IPR006645">
    <property type="entry name" value="NGN-like_dom"/>
</dbReference>
<organism evidence="5 6">
    <name type="scientific">Alloacidobacterium dinghuense</name>
    <dbReference type="NCBI Taxonomy" id="2763107"/>
    <lineage>
        <taxon>Bacteria</taxon>
        <taxon>Pseudomonadati</taxon>
        <taxon>Acidobacteriota</taxon>
        <taxon>Terriglobia</taxon>
        <taxon>Terriglobales</taxon>
        <taxon>Acidobacteriaceae</taxon>
        <taxon>Alloacidobacterium</taxon>
    </lineage>
</organism>
<dbReference type="SUPFAM" id="SSF82679">
    <property type="entry name" value="N-utilization substance G protein NusG, N-terminal domain"/>
    <property type="match status" value="1"/>
</dbReference>
<feature type="domain" description="NusG-like N-terminal" evidence="4">
    <location>
        <begin position="21"/>
        <end position="122"/>
    </location>
</feature>
<dbReference type="Pfam" id="PF02357">
    <property type="entry name" value="NusG"/>
    <property type="match status" value="1"/>
</dbReference>
<dbReference type="RefSeq" id="WP_186744932.1">
    <property type="nucleotide sequence ID" value="NZ_CP060394.1"/>
</dbReference>